<dbReference type="InterPro" id="IPR036291">
    <property type="entry name" value="NAD(P)-bd_dom_sf"/>
</dbReference>
<dbReference type="Pfam" id="PF13561">
    <property type="entry name" value="adh_short_C2"/>
    <property type="match status" value="1"/>
</dbReference>
<dbReference type="GO" id="GO:0016491">
    <property type="term" value="F:oxidoreductase activity"/>
    <property type="evidence" value="ECO:0007669"/>
    <property type="project" value="UniProtKB-KW"/>
</dbReference>
<dbReference type="InterPro" id="IPR002347">
    <property type="entry name" value="SDR_fam"/>
</dbReference>
<proteinExistence type="inferred from homology"/>
<dbReference type="NCBIfam" id="NF005559">
    <property type="entry name" value="PRK07231.1"/>
    <property type="match status" value="1"/>
</dbReference>
<dbReference type="InterPro" id="IPR020904">
    <property type="entry name" value="Sc_DH/Rdtase_CS"/>
</dbReference>
<dbReference type="PANTHER" id="PTHR43639:SF1">
    <property type="entry name" value="SHORT-CHAIN DEHYDROGENASE_REDUCTASE FAMILY PROTEIN"/>
    <property type="match status" value="1"/>
</dbReference>
<evidence type="ECO:0000256" key="1">
    <source>
        <dbReference type="ARBA" id="ARBA00006484"/>
    </source>
</evidence>
<evidence type="ECO:0000256" key="2">
    <source>
        <dbReference type="ARBA" id="ARBA00023002"/>
    </source>
</evidence>
<protein>
    <recommendedName>
        <fullName evidence="4">Short-chain dehydrogenase</fullName>
    </recommendedName>
</protein>
<gene>
    <name evidence="3" type="ORF">METZ01_LOCUS911</name>
</gene>
<dbReference type="PROSITE" id="PS00061">
    <property type="entry name" value="ADH_SHORT"/>
    <property type="match status" value="1"/>
</dbReference>
<name>A0A381N0I3_9ZZZZ</name>
<dbReference type="FunFam" id="3.40.50.720:FF:000084">
    <property type="entry name" value="Short-chain dehydrogenase reductase"/>
    <property type="match status" value="1"/>
</dbReference>
<dbReference type="Gene3D" id="3.40.50.720">
    <property type="entry name" value="NAD(P)-binding Rossmann-like Domain"/>
    <property type="match status" value="1"/>
</dbReference>
<dbReference type="CDD" id="cd05233">
    <property type="entry name" value="SDR_c"/>
    <property type="match status" value="1"/>
</dbReference>
<dbReference type="AlphaFoldDB" id="A0A381N0I3"/>
<keyword evidence="2" id="KW-0560">Oxidoreductase</keyword>
<dbReference type="SUPFAM" id="SSF51735">
    <property type="entry name" value="NAD(P)-binding Rossmann-fold domains"/>
    <property type="match status" value="1"/>
</dbReference>
<dbReference type="PANTHER" id="PTHR43639">
    <property type="entry name" value="OXIDOREDUCTASE, SHORT-CHAIN DEHYDROGENASE/REDUCTASE FAMILY (AFU_ORTHOLOGUE AFUA_5G02870)"/>
    <property type="match status" value="1"/>
</dbReference>
<accession>A0A381N0I3</accession>
<dbReference type="PRINTS" id="PR00081">
    <property type="entry name" value="GDHRDH"/>
</dbReference>
<organism evidence="3">
    <name type="scientific">marine metagenome</name>
    <dbReference type="NCBI Taxonomy" id="408172"/>
    <lineage>
        <taxon>unclassified sequences</taxon>
        <taxon>metagenomes</taxon>
        <taxon>ecological metagenomes</taxon>
    </lineage>
</organism>
<reference evidence="3" key="1">
    <citation type="submission" date="2018-05" db="EMBL/GenBank/DDBJ databases">
        <authorList>
            <person name="Lanie J.A."/>
            <person name="Ng W.-L."/>
            <person name="Kazmierczak K.M."/>
            <person name="Andrzejewski T.M."/>
            <person name="Davidsen T.M."/>
            <person name="Wayne K.J."/>
            <person name="Tettelin H."/>
            <person name="Glass J.I."/>
            <person name="Rusch D."/>
            <person name="Podicherti R."/>
            <person name="Tsui H.-C.T."/>
            <person name="Winkler M.E."/>
        </authorList>
    </citation>
    <scope>NUCLEOTIDE SEQUENCE</scope>
</reference>
<evidence type="ECO:0000313" key="3">
    <source>
        <dbReference type="EMBL" id="SUZ48057.1"/>
    </source>
</evidence>
<dbReference type="EMBL" id="UINC01000049">
    <property type="protein sequence ID" value="SUZ48057.1"/>
    <property type="molecule type" value="Genomic_DNA"/>
</dbReference>
<sequence>MDADGDRRRLDGRVALVTGANGPIGAAIATTLAAHGARVLLGVHRTTGRASAMADELGTRCLVADLAADGGPEALMGQALDAYGQLDILVNNAAVQTVEPLADVDAGAWDAVFHVNLRAVHLLIRSASDALAAEEGEQGGCIVNVASIEAHQPAPGHGHYAAAKAGLVMLTRSAALEYGPRGIRVNSVSPGLIDDGGLADRWPEGVERWLAAAPLGRLGTPEDVADAVAFLASPMAGWITGTDLVVDGGVLARPTW</sequence>
<evidence type="ECO:0008006" key="4">
    <source>
        <dbReference type="Google" id="ProtNLM"/>
    </source>
</evidence>
<comment type="similarity">
    <text evidence="1">Belongs to the short-chain dehydrogenases/reductases (SDR) family.</text>
</comment>
<dbReference type="PRINTS" id="PR00080">
    <property type="entry name" value="SDRFAMILY"/>
</dbReference>